<evidence type="ECO:0000256" key="1">
    <source>
        <dbReference type="ARBA" id="ARBA00004651"/>
    </source>
</evidence>
<dbReference type="OrthoDB" id="9810047at2"/>
<dbReference type="InterPro" id="IPR050539">
    <property type="entry name" value="ThrE_Dicarb/AminoAcid_Exp"/>
</dbReference>
<dbReference type="PANTHER" id="PTHR34390">
    <property type="entry name" value="UPF0442 PROTEIN YJJB-RELATED"/>
    <property type="match status" value="1"/>
</dbReference>
<keyword evidence="11" id="KW-1185">Reference proteome</keyword>
<dbReference type="PANTHER" id="PTHR34390:SF1">
    <property type="entry name" value="SUCCINATE TRANSPORTER SUBUNIT YJJB-RELATED"/>
    <property type="match status" value="1"/>
</dbReference>
<keyword evidence="6 8" id="KW-0472">Membrane</keyword>
<evidence type="ECO:0000256" key="6">
    <source>
        <dbReference type="ARBA" id="ARBA00023136"/>
    </source>
</evidence>
<evidence type="ECO:0000313" key="10">
    <source>
        <dbReference type="EMBL" id="SEI77172.1"/>
    </source>
</evidence>
<evidence type="ECO:0000256" key="5">
    <source>
        <dbReference type="ARBA" id="ARBA00022989"/>
    </source>
</evidence>
<name>A0A1H6TN37_9BACL</name>
<keyword evidence="5 8" id="KW-1133">Transmembrane helix</keyword>
<accession>A0A1H6TN37</accession>
<evidence type="ECO:0000313" key="11">
    <source>
        <dbReference type="Proteomes" id="UP000199200"/>
    </source>
</evidence>
<keyword evidence="4 8" id="KW-0812">Transmembrane</keyword>
<evidence type="ECO:0000259" key="9">
    <source>
        <dbReference type="Pfam" id="PF12821"/>
    </source>
</evidence>
<dbReference type="Pfam" id="PF12821">
    <property type="entry name" value="ThrE_2"/>
    <property type="match status" value="1"/>
</dbReference>
<dbReference type="STRING" id="426757.SAMN04488127_0422"/>
<evidence type="ECO:0000256" key="4">
    <source>
        <dbReference type="ARBA" id="ARBA00022692"/>
    </source>
</evidence>
<dbReference type="GO" id="GO:0015744">
    <property type="term" value="P:succinate transport"/>
    <property type="evidence" value="ECO:0007669"/>
    <property type="project" value="TreeGrafter"/>
</dbReference>
<evidence type="ECO:0000256" key="2">
    <source>
        <dbReference type="ARBA" id="ARBA00022475"/>
    </source>
</evidence>
<keyword evidence="3" id="KW-0997">Cell inner membrane</keyword>
<feature type="domain" description="Threonine/Serine exporter ThrE" evidence="9">
    <location>
        <begin position="7"/>
        <end position="136"/>
    </location>
</feature>
<dbReference type="RefSeq" id="WP_092049363.1">
    <property type="nucleotide sequence ID" value="NZ_FNZF01000001.1"/>
</dbReference>
<evidence type="ECO:0000256" key="3">
    <source>
        <dbReference type="ARBA" id="ARBA00022519"/>
    </source>
</evidence>
<dbReference type="EMBL" id="FNZF01000001">
    <property type="protein sequence ID" value="SEI77172.1"/>
    <property type="molecule type" value="Genomic_DNA"/>
</dbReference>
<feature type="transmembrane region" description="Helical" evidence="8">
    <location>
        <begin position="119"/>
        <end position="141"/>
    </location>
</feature>
<dbReference type="InterPro" id="IPR024528">
    <property type="entry name" value="ThrE_2"/>
</dbReference>
<evidence type="ECO:0000256" key="8">
    <source>
        <dbReference type="SAM" id="Phobius"/>
    </source>
</evidence>
<dbReference type="AlphaFoldDB" id="A0A1H6TN37"/>
<dbReference type="GO" id="GO:0005886">
    <property type="term" value="C:plasma membrane"/>
    <property type="evidence" value="ECO:0007669"/>
    <property type="project" value="UniProtKB-SubCell"/>
</dbReference>
<feature type="transmembrane region" description="Helical" evidence="8">
    <location>
        <begin position="80"/>
        <end position="99"/>
    </location>
</feature>
<sequence length="148" mass="16182">MTYVIHGVFSFLASAMFGVIFNSPRKRLLHCGFVGAVGWLVFLASRDLLLEGDAVKASFLGAFAVAVVAHLFSKWYRTPMIIFSVAGIIPLVPGGTAYNTMRNVMEKSYDAATVYAMEVLMISGSIAMGLVFAEVIIQMIFKKKSTEK</sequence>
<comment type="similarity">
    <text evidence="7">Belongs to the ThrE exporter (TC 2.A.79) family.</text>
</comment>
<keyword evidence="2" id="KW-1003">Cell membrane</keyword>
<reference evidence="11" key="1">
    <citation type="submission" date="2016-10" db="EMBL/GenBank/DDBJ databases">
        <authorList>
            <person name="Varghese N."/>
            <person name="Submissions S."/>
        </authorList>
    </citation>
    <scope>NUCLEOTIDE SEQUENCE [LARGE SCALE GENOMIC DNA]</scope>
    <source>
        <strain evidence="11">CGMCC 1.6763</strain>
    </source>
</reference>
<evidence type="ECO:0000256" key="7">
    <source>
        <dbReference type="ARBA" id="ARBA00034125"/>
    </source>
</evidence>
<feature type="transmembrane region" description="Helical" evidence="8">
    <location>
        <begin position="6"/>
        <end position="21"/>
    </location>
</feature>
<protein>
    <submittedName>
        <fullName evidence="10">Uncharacterized membrane protein YjjB, DUF3815 family</fullName>
    </submittedName>
</protein>
<dbReference type="Proteomes" id="UP000199200">
    <property type="component" value="Unassembled WGS sequence"/>
</dbReference>
<comment type="subcellular location">
    <subcellularLocation>
        <location evidence="1">Cell membrane</location>
        <topology evidence="1">Multi-pass membrane protein</topology>
    </subcellularLocation>
</comment>
<gene>
    <name evidence="10" type="ORF">SAMN04488127_0422</name>
</gene>
<proteinExistence type="inferred from homology"/>
<organism evidence="10 11">
    <name type="scientific">Bhargavaea ginsengi</name>
    <dbReference type="NCBI Taxonomy" id="426757"/>
    <lineage>
        <taxon>Bacteria</taxon>
        <taxon>Bacillati</taxon>
        <taxon>Bacillota</taxon>
        <taxon>Bacilli</taxon>
        <taxon>Bacillales</taxon>
        <taxon>Caryophanaceae</taxon>
        <taxon>Bhargavaea</taxon>
    </lineage>
</organism>
<feature type="transmembrane region" description="Helical" evidence="8">
    <location>
        <begin position="28"/>
        <end position="45"/>
    </location>
</feature>
<feature type="transmembrane region" description="Helical" evidence="8">
    <location>
        <begin position="57"/>
        <end position="73"/>
    </location>
</feature>